<dbReference type="GO" id="GO:0009245">
    <property type="term" value="P:lipid A biosynthetic process"/>
    <property type="evidence" value="ECO:0007669"/>
    <property type="project" value="TreeGrafter"/>
</dbReference>
<organism evidence="4 5">
    <name type="scientific">Geosporobacter ferrireducens</name>
    <dbReference type="NCBI Taxonomy" id="1424294"/>
    <lineage>
        <taxon>Bacteria</taxon>
        <taxon>Bacillati</taxon>
        <taxon>Bacillota</taxon>
        <taxon>Clostridia</taxon>
        <taxon>Peptostreptococcales</taxon>
        <taxon>Thermotaleaceae</taxon>
        <taxon>Geosporobacter</taxon>
    </lineage>
</organism>
<name>A0A1D8GH76_9FIRM</name>
<dbReference type="Pfam" id="PF00149">
    <property type="entry name" value="Metallophos"/>
    <property type="match status" value="1"/>
</dbReference>
<dbReference type="InterPro" id="IPR004843">
    <property type="entry name" value="Calcineurin-like_PHP"/>
</dbReference>
<proteinExistence type="predicted"/>
<dbReference type="GO" id="GO:0046872">
    <property type="term" value="F:metal ion binding"/>
    <property type="evidence" value="ECO:0007669"/>
    <property type="project" value="UniProtKB-KW"/>
</dbReference>
<dbReference type="OrthoDB" id="9780884at2"/>
<feature type="domain" description="Calcineurin-like phosphoesterase" evidence="3">
    <location>
        <begin position="45"/>
        <end position="207"/>
    </location>
</feature>
<keyword evidence="1" id="KW-0479">Metal-binding</keyword>
<dbReference type="PANTHER" id="PTHR31302">
    <property type="entry name" value="TRANSMEMBRANE PROTEIN WITH METALLOPHOSPHOESTERASE DOMAIN-RELATED"/>
    <property type="match status" value="1"/>
</dbReference>
<dbReference type="AlphaFoldDB" id="A0A1D8GH76"/>
<dbReference type="GO" id="GO:0008758">
    <property type="term" value="F:UDP-2,3-diacylglucosamine hydrolase activity"/>
    <property type="evidence" value="ECO:0007669"/>
    <property type="project" value="TreeGrafter"/>
</dbReference>
<reference evidence="4 5" key="1">
    <citation type="submission" date="2016-09" db="EMBL/GenBank/DDBJ databases">
        <title>Genomic analysis reveals versatility of anaerobic energy metabolism of Geosporobacter ferrireducens IRF9 of phylum Firmicutes.</title>
        <authorList>
            <person name="Kim S.-J."/>
        </authorList>
    </citation>
    <scope>NUCLEOTIDE SEQUENCE [LARGE SCALE GENOMIC DNA]</scope>
    <source>
        <strain evidence="4 5">IRF9</strain>
    </source>
</reference>
<keyword evidence="2" id="KW-0378">Hydrolase</keyword>
<dbReference type="EMBL" id="CP017269">
    <property type="protein sequence ID" value="AOT70253.1"/>
    <property type="molecule type" value="Genomic_DNA"/>
</dbReference>
<accession>A0A1D8GH76</accession>
<dbReference type="RefSeq" id="WP_069976801.1">
    <property type="nucleotide sequence ID" value="NZ_CP017269.1"/>
</dbReference>
<gene>
    <name evidence="4" type="ORF">Gferi_12000</name>
</gene>
<dbReference type="SUPFAM" id="SSF56300">
    <property type="entry name" value="Metallo-dependent phosphatases"/>
    <property type="match status" value="1"/>
</dbReference>
<evidence type="ECO:0000313" key="4">
    <source>
        <dbReference type="EMBL" id="AOT70253.1"/>
    </source>
</evidence>
<evidence type="ECO:0000259" key="3">
    <source>
        <dbReference type="Pfam" id="PF00149"/>
    </source>
</evidence>
<dbReference type="CDD" id="cd07385">
    <property type="entry name" value="MPP_YkuE_C"/>
    <property type="match status" value="1"/>
</dbReference>
<evidence type="ECO:0000313" key="5">
    <source>
        <dbReference type="Proteomes" id="UP000095743"/>
    </source>
</evidence>
<sequence>MKNYIPFIILLILATIIAYFYAQANFTKLNYVTIATSKFSKGGVFRILQISDVHGKRFSDGYKRIIRLVGSADPDLIVLTGDIIDVNTKNFQPVYDFLDELIERQYPVYFVCGNHDRKNIEGYIFVQEISNRGIHVLNNRNKVIKKEGLQINLCGVDDPHTRREKLDKALNGINIEKFTILLAHSPKIIKRYPKIPVDLILSGHTHGGQIRLPFIGALVSSGDGFFPKYNKGLYLLREKQLLYIDSGLGTRMIPIRTFNRSQMSLLTIEGQDI</sequence>
<dbReference type="InterPro" id="IPR051158">
    <property type="entry name" value="Metallophosphoesterase_sf"/>
</dbReference>
<dbReference type="PANTHER" id="PTHR31302:SF31">
    <property type="entry name" value="PHOSPHODIESTERASE YAEI"/>
    <property type="match status" value="1"/>
</dbReference>
<dbReference type="STRING" id="1424294.Gferi_12000"/>
<dbReference type="GO" id="GO:0016020">
    <property type="term" value="C:membrane"/>
    <property type="evidence" value="ECO:0007669"/>
    <property type="project" value="GOC"/>
</dbReference>
<protein>
    <recommendedName>
        <fullName evidence="3">Calcineurin-like phosphoesterase domain-containing protein</fullName>
    </recommendedName>
</protein>
<dbReference type="Proteomes" id="UP000095743">
    <property type="component" value="Chromosome"/>
</dbReference>
<dbReference type="Gene3D" id="3.60.21.10">
    <property type="match status" value="1"/>
</dbReference>
<dbReference type="KEGG" id="gfe:Gferi_12000"/>
<dbReference type="InterPro" id="IPR029052">
    <property type="entry name" value="Metallo-depent_PP-like"/>
</dbReference>
<evidence type="ECO:0000256" key="1">
    <source>
        <dbReference type="ARBA" id="ARBA00022723"/>
    </source>
</evidence>
<keyword evidence="5" id="KW-1185">Reference proteome</keyword>
<evidence type="ECO:0000256" key="2">
    <source>
        <dbReference type="ARBA" id="ARBA00022801"/>
    </source>
</evidence>